<sequence length="135" mass="14845">MNKLSIIALLFVLVLGVSCKKEYYTTEVTEIPNRTIVYTVPPSGWSFNQSDGTYITAIDMPEIDDVVFENDGVVVAAMFDGTNYEVLPQVYGGYSYTYFYKPGGLTISIQGANGSDGFKPTTGIKFKIVLIPSEQ</sequence>
<dbReference type="AlphaFoldDB" id="A0A4Q7MV96"/>
<name>A0A4Q7MV96_9BACT</name>
<proteinExistence type="predicted"/>
<reference evidence="1 2" key="1">
    <citation type="submission" date="2019-02" db="EMBL/GenBank/DDBJ databases">
        <title>Genomic Encyclopedia of Type Strains, Phase IV (KMG-IV): sequencing the most valuable type-strain genomes for metagenomic binning, comparative biology and taxonomic classification.</title>
        <authorList>
            <person name="Goeker M."/>
        </authorList>
    </citation>
    <scope>NUCLEOTIDE SEQUENCE [LARGE SCALE GENOMIC DNA]</scope>
    <source>
        <strain evidence="1 2">DSM 18116</strain>
    </source>
</reference>
<dbReference type="OrthoDB" id="672896at2"/>
<dbReference type="Proteomes" id="UP000293874">
    <property type="component" value="Unassembled WGS sequence"/>
</dbReference>
<protein>
    <submittedName>
        <fullName evidence="1">Uncharacterized protein</fullName>
    </submittedName>
</protein>
<accession>A0A4Q7MV96</accession>
<gene>
    <name evidence="1" type="ORF">EV199_4508</name>
</gene>
<keyword evidence="2" id="KW-1185">Reference proteome</keyword>
<dbReference type="PROSITE" id="PS51257">
    <property type="entry name" value="PROKAR_LIPOPROTEIN"/>
    <property type="match status" value="1"/>
</dbReference>
<evidence type="ECO:0000313" key="1">
    <source>
        <dbReference type="EMBL" id="RZS72587.1"/>
    </source>
</evidence>
<organism evidence="1 2">
    <name type="scientific">Pseudobacter ginsenosidimutans</name>
    <dbReference type="NCBI Taxonomy" id="661488"/>
    <lineage>
        <taxon>Bacteria</taxon>
        <taxon>Pseudomonadati</taxon>
        <taxon>Bacteroidota</taxon>
        <taxon>Chitinophagia</taxon>
        <taxon>Chitinophagales</taxon>
        <taxon>Chitinophagaceae</taxon>
        <taxon>Pseudobacter</taxon>
    </lineage>
</organism>
<dbReference type="EMBL" id="SGXA01000002">
    <property type="protein sequence ID" value="RZS72587.1"/>
    <property type="molecule type" value="Genomic_DNA"/>
</dbReference>
<dbReference type="RefSeq" id="WP_130542985.1">
    <property type="nucleotide sequence ID" value="NZ_CP042431.1"/>
</dbReference>
<comment type="caution">
    <text evidence="1">The sequence shown here is derived from an EMBL/GenBank/DDBJ whole genome shotgun (WGS) entry which is preliminary data.</text>
</comment>
<evidence type="ECO:0000313" key="2">
    <source>
        <dbReference type="Proteomes" id="UP000293874"/>
    </source>
</evidence>